<accession>A0ABR0AT39</accession>
<evidence type="ECO:0000313" key="1">
    <source>
        <dbReference type="EMBL" id="KAK4028236.1"/>
    </source>
</evidence>
<evidence type="ECO:0000313" key="2">
    <source>
        <dbReference type="Proteomes" id="UP001234178"/>
    </source>
</evidence>
<keyword evidence="2" id="KW-1185">Reference proteome</keyword>
<protein>
    <submittedName>
        <fullName evidence="1">Uncharacterized protein</fullName>
    </submittedName>
</protein>
<comment type="caution">
    <text evidence="1">The sequence shown here is derived from an EMBL/GenBank/DDBJ whole genome shotgun (WGS) entry which is preliminary data.</text>
</comment>
<gene>
    <name evidence="1" type="ORF">OUZ56_017516</name>
</gene>
<reference evidence="1 2" key="1">
    <citation type="journal article" date="2023" name="Nucleic Acids Res.">
        <title>The hologenome of Daphnia magna reveals possible DNA methylation and microbiome-mediated evolution of the host genome.</title>
        <authorList>
            <person name="Chaturvedi A."/>
            <person name="Li X."/>
            <person name="Dhandapani V."/>
            <person name="Marshall H."/>
            <person name="Kissane S."/>
            <person name="Cuenca-Cambronero M."/>
            <person name="Asole G."/>
            <person name="Calvet F."/>
            <person name="Ruiz-Romero M."/>
            <person name="Marangio P."/>
            <person name="Guigo R."/>
            <person name="Rago D."/>
            <person name="Mirbahai L."/>
            <person name="Eastwood N."/>
            <person name="Colbourne J.K."/>
            <person name="Zhou J."/>
            <person name="Mallon E."/>
            <person name="Orsini L."/>
        </authorList>
    </citation>
    <scope>NUCLEOTIDE SEQUENCE [LARGE SCALE GENOMIC DNA]</scope>
    <source>
        <strain evidence="1">LRV0_1</strain>
    </source>
</reference>
<dbReference type="Proteomes" id="UP001234178">
    <property type="component" value="Unassembled WGS sequence"/>
</dbReference>
<dbReference type="EMBL" id="JAOYFB010000038">
    <property type="protein sequence ID" value="KAK4028236.1"/>
    <property type="molecule type" value="Genomic_DNA"/>
</dbReference>
<proteinExistence type="predicted"/>
<sequence length="103" mass="11651">MGDISNVPIDYEDEEIKTALEEQGIVEARRIRRKNEGRGEDIRTNMLQLTFKGELGQKLTDRTRSSTDFLQKSVGMPQAWSINLEVYGLSSSRPDFDVLSANS</sequence>
<organism evidence="1 2">
    <name type="scientific">Daphnia magna</name>
    <dbReference type="NCBI Taxonomy" id="35525"/>
    <lineage>
        <taxon>Eukaryota</taxon>
        <taxon>Metazoa</taxon>
        <taxon>Ecdysozoa</taxon>
        <taxon>Arthropoda</taxon>
        <taxon>Crustacea</taxon>
        <taxon>Branchiopoda</taxon>
        <taxon>Diplostraca</taxon>
        <taxon>Cladocera</taxon>
        <taxon>Anomopoda</taxon>
        <taxon>Daphniidae</taxon>
        <taxon>Daphnia</taxon>
    </lineage>
</organism>
<name>A0ABR0AT39_9CRUS</name>